<organism evidence="2 3">
    <name type="scientific">Pseudomonas alkylphenolica</name>
    <dbReference type="NCBI Taxonomy" id="237609"/>
    <lineage>
        <taxon>Bacteria</taxon>
        <taxon>Pseudomonadati</taxon>
        <taxon>Pseudomonadota</taxon>
        <taxon>Gammaproteobacteria</taxon>
        <taxon>Pseudomonadales</taxon>
        <taxon>Pseudomonadaceae</taxon>
        <taxon>Pseudomonas</taxon>
    </lineage>
</organism>
<dbReference type="eggNOG" id="COG4104">
    <property type="taxonomic scope" value="Bacteria"/>
</dbReference>
<reference evidence="2 3" key="1">
    <citation type="submission" date="2014-07" db="EMBL/GenBank/DDBJ databases">
        <authorList>
            <person name="Lee K."/>
            <person name="Lim J.Y."/>
            <person name="Hwang I."/>
        </authorList>
    </citation>
    <scope>NUCLEOTIDE SEQUENCE [LARGE SCALE GENOMIC DNA]</scope>
    <source>
        <strain evidence="2 3">KL28</strain>
    </source>
</reference>
<dbReference type="Pfam" id="PF13503">
    <property type="entry name" value="DUF4123"/>
    <property type="match status" value="1"/>
</dbReference>
<dbReference type="RefSeq" id="WP_038612651.1">
    <property type="nucleotide sequence ID" value="NZ_CP009048.1"/>
</dbReference>
<evidence type="ECO:0000313" key="2">
    <source>
        <dbReference type="EMBL" id="AIL62497.1"/>
    </source>
</evidence>
<name>A0A077FAQ7_9PSED</name>
<proteinExistence type="predicted"/>
<dbReference type="KEGG" id="palk:PSAKL28_33370"/>
<evidence type="ECO:0000259" key="1">
    <source>
        <dbReference type="Pfam" id="PF13503"/>
    </source>
</evidence>
<dbReference type="AlphaFoldDB" id="A0A077FAQ7"/>
<protein>
    <submittedName>
        <fullName evidence="2">Membrane protein</fullName>
    </submittedName>
</protein>
<feature type="domain" description="DUF4123" evidence="1">
    <location>
        <begin position="18"/>
        <end position="128"/>
    </location>
</feature>
<dbReference type="EMBL" id="CP009048">
    <property type="protein sequence ID" value="AIL62497.1"/>
    <property type="molecule type" value="Genomic_DNA"/>
</dbReference>
<dbReference type="OrthoDB" id="6353266at2"/>
<sequence>MLELPPLPHDLPWATPAYLLLDGVSVPDLVQRLHPWGNPAYNLYLNTRWHELLDISPCLIALNGLHDPLLAYFQEHAALEWGYLLFSSADVHKLCEHWRHLLCVEQVDGVDVMPRIADPAVMHQLFSIAVQDRSARWFGPVTHVCLPDGVEGVWRQHARPHQAIAEPATYRLTDQELTALGSVEFRNAVSGLIEHLHKYFPDLLATLAPTAQRSYVQNMTEQAYQQGFCSDQELSFYANVFGYLAGQPLTDHPDIAHLLTKSRPDALLARVKLAAELAELRADQRQGSQP</sequence>
<gene>
    <name evidence="2" type="ORF">PSAKL28_33370</name>
</gene>
<dbReference type="InterPro" id="IPR025391">
    <property type="entry name" value="DUF4123"/>
</dbReference>
<evidence type="ECO:0000313" key="3">
    <source>
        <dbReference type="Proteomes" id="UP000028931"/>
    </source>
</evidence>
<dbReference type="HOGENOM" id="CLU_082103_0_0_6"/>
<accession>A0A077FAQ7</accession>
<dbReference type="Proteomes" id="UP000028931">
    <property type="component" value="Chromosome"/>
</dbReference>